<organism evidence="2 3">
    <name type="scientific">Fodinicola feengrottensis</name>
    <dbReference type="NCBI Taxonomy" id="435914"/>
    <lineage>
        <taxon>Bacteria</taxon>
        <taxon>Bacillati</taxon>
        <taxon>Actinomycetota</taxon>
        <taxon>Actinomycetes</taxon>
        <taxon>Mycobacteriales</taxon>
        <taxon>Fodinicola</taxon>
    </lineage>
</organism>
<dbReference type="InterPro" id="IPR003033">
    <property type="entry name" value="SCP2_sterol-bd_dom"/>
</dbReference>
<dbReference type="InterPro" id="IPR036527">
    <property type="entry name" value="SCP2_sterol-bd_dom_sf"/>
</dbReference>
<evidence type="ECO:0000259" key="1">
    <source>
        <dbReference type="Pfam" id="PF02036"/>
    </source>
</evidence>
<feature type="domain" description="SCP2" evidence="1">
    <location>
        <begin position="151"/>
        <end position="213"/>
    </location>
</feature>
<accession>A0ABN2GSB4</accession>
<keyword evidence="3" id="KW-1185">Reference proteome</keyword>
<comment type="caution">
    <text evidence="2">The sequence shown here is derived from an EMBL/GenBank/DDBJ whole genome shotgun (WGS) entry which is preliminary data.</text>
</comment>
<proteinExistence type="predicted"/>
<evidence type="ECO:0000313" key="2">
    <source>
        <dbReference type="EMBL" id="GAA1675722.1"/>
    </source>
</evidence>
<dbReference type="Pfam" id="PF02036">
    <property type="entry name" value="SCP2"/>
    <property type="match status" value="1"/>
</dbReference>
<dbReference type="Gene3D" id="3.30.1050.10">
    <property type="entry name" value="SCP2 sterol-binding domain"/>
    <property type="match status" value="1"/>
</dbReference>
<gene>
    <name evidence="2" type="ORF">GCM10009765_26280</name>
</gene>
<dbReference type="Proteomes" id="UP001500618">
    <property type="component" value="Unassembled WGS sequence"/>
</dbReference>
<evidence type="ECO:0000313" key="3">
    <source>
        <dbReference type="Proteomes" id="UP001500618"/>
    </source>
</evidence>
<protein>
    <submittedName>
        <fullName evidence="2">SCP2 sterol-binding domain-containing protein</fullName>
    </submittedName>
</protein>
<sequence>MAGTDLTAAALAGLTPTQLVDLLAGLDPADERIAQLDLNALAAGIDPRGLTRADFVRALSQLDRLAAGGADLELSTMDPEIFADLIAHASKGQVDSVMSHPLLRGRVLDEIFRRMQSHFRPDRAGEARAVVHFRFAGSPTEDDGYDRYESVISAGTCHAARGRTADPRVTITIGPADFLKLITKNASAPVLFMTGKLKVRGDLGFAAGMMTYFDLPSPRT</sequence>
<dbReference type="RefSeq" id="WP_163568617.1">
    <property type="nucleotide sequence ID" value="NZ_BAAANY010000009.1"/>
</dbReference>
<name>A0ABN2GSB4_9ACTN</name>
<dbReference type="SUPFAM" id="SSF55718">
    <property type="entry name" value="SCP-like"/>
    <property type="match status" value="1"/>
</dbReference>
<reference evidence="2 3" key="1">
    <citation type="journal article" date="2019" name="Int. J. Syst. Evol. Microbiol.">
        <title>The Global Catalogue of Microorganisms (GCM) 10K type strain sequencing project: providing services to taxonomists for standard genome sequencing and annotation.</title>
        <authorList>
            <consortium name="The Broad Institute Genomics Platform"/>
            <consortium name="The Broad Institute Genome Sequencing Center for Infectious Disease"/>
            <person name="Wu L."/>
            <person name="Ma J."/>
        </authorList>
    </citation>
    <scope>NUCLEOTIDE SEQUENCE [LARGE SCALE GENOMIC DNA]</scope>
    <source>
        <strain evidence="2 3">JCM 14718</strain>
    </source>
</reference>
<dbReference type="EMBL" id="BAAANY010000009">
    <property type="protein sequence ID" value="GAA1675722.1"/>
    <property type="molecule type" value="Genomic_DNA"/>
</dbReference>